<protein>
    <submittedName>
        <fullName evidence="2">Uncharacterized protein</fullName>
    </submittedName>
</protein>
<sequence>MLLALQQQNGEFQNALQKQTEQLAALTETQTQLTAKVGSSDTASRLNQLDERLSALDPKAGGDTLSTRLDNCQNKLALLEKSFTESTAAQKNAVQQFNNELMRLVGAPRKNTTRTILERIDLLESLSMNNLSASGVPEKMPRFPIATRVDTLELLFSGNDDINLAQRYPGGFIAQLEALKSEVAKIKWALGK</sequence>
<keyword evidence="1" id="KW-0175">Coiled coil</keyword>
<comment type="caution">
    <text evidence="2">The sequence shown here is derived from an EMBL/GenBank/DDBJ whole genome shotgun (WGS) entry which is preliminary data.</text>
</comment>
<name>A0A645FZS8_9ZZZZ</name>
<reference evidence="2" key="1">
    <citation type="submission" date="2019-08" db="EMBL/GenBank/DDBJ databases">
        <authorList>
            <person name="Kucharzyk K."/>
            <person name="Murdoch R.W."/>
            <person name="Higgins S."/>
            <person name="Loffler F."/>
        </authorList>
    </citation>
    <scope>NUCLEOTIDE SEQUENCE</scope>
</reference>
<gene>
    <name evidence="2" type="ORF">SDC9_164776</name>
</gene>
<accession>A0A645FZS8</accession>
<organism evidence="2">
    <name type="scientific">bioreactor metagenome</name>
    <dbReference type="NCBI Taxonomy" id="1076179"/>
    <lineage>
        <taxon>unclassified sequences</taxon>
        <taxon>metagenomes</taxon>
        <taxon>ecological metagenomes</taxon>
    </lineage>
</organism>
<evidence type="ECO:0000313" key="2">
    <source>
        <dbReference type="EMBL" id="MPN17423.1"/>
    </source>
</evidence>
<feature type="coiled-coil region" evidence="1">
    <location>
        <begin position="2"/>
        <end position="36"/>
    </location>
</feature>
<dbReference type="AlphaFoldDB" id="A0A645FZS8"/>
<dbReference type="EMBL" id="VSSQ01064551">
    <property type="protein sequence ID" value="MPN17423.1"/>
    <property type="molecule type" value="Genomic_DNA"/>
</dbReference>
<proteinExistence type="predicted"/>
<evidence type="ECO:0000256" key="1">
    <source>
        <dbReference type="SAM" id="Coils"/>
    </source>
</evidence>